<feature type="transmembrane region" description="Helical" evidence="1">
    <location>
        <begin position="16"/>
        <end position="34"/>
    </location>
</feature>
<protein>
    <submittedName>
        <fullName evidence="2">Uncharacterized protein</fullName>
    </submittedName>
</protein>
<gene>
    <name evidence="2" type="ORF">HAND00432_LOCUS14157</name>
</gene>
<evidence type="ECO:0000313" key="2">
    <source>
        <dbReference type="EMBL" id="CAD8959814.1"/>
    </source>
</evidence>
<feature type="transmembrane region" description="Helical" evidence="1">
    <location>
        <begin position="73"/>
        <end position="93"/>
    </location>
</feature>
<evidence type="ECO:0000256" key="1">
    <source>
        <dbReference type="SAM" id="Phobius"/>
    </source>
</evidence>
<dbReference type="AlphaFoldDB" id="A0A7S1E066"/>
<feature type="transmembrane region" description="Helical" evidence="1">
    <location>
        <begin position="41"/>
        <end position="61"/>
    </location>
</feature>
<dbReference type="EMBL" id="HBFX01023279">
    <property type="protein sequence ID" value="CAD8959814.1"/>
    <property type="molecule type" value="Transcribed_RNA"/>
</dbReference>
<keyword evidence="1" id="KW-0472">Membrane</keyword>
<keyword evidence="1" id="KW-1133">Transmembrane helix</keyword>
<accession>A0A7S1E066</accession>
<proteinExistence type="predicted"/>
<keyword evidence="1" id="KW-0812">Transmembrane</keyword>
<organism evidence="2">
    <name type="scientific">Hemiselmis andersenii</name>
    <name type="common">Cryptophyte alga</name>
    <dbReference type="NCBI Taxonomy" id="464988"/>
    <lineage>
        <taxon>Eukaryota</taxon>
        <taxon>Cryptophyceae</taxon>
        <taxon>Cryptomonadales</taxon>
        <taxon>Hemiselmidaceae</taxon>
        <taxon>Hemiselmis</taxon>
    </lineage>
</organism>
<sequence>MAGSCDQAWKLEVSTMAFASAVVLHAIGIADDIWTLLPGSVAFFVKASILGVLSLVSAVAWNAGSYAGDFCAVRWGMSVGSLIASLLSVWAVGSLSEECDRIREARAEQQRAPEADVNLTAETGFAETRLEVEEPNERQDEPPQVVHVVSLSQVLHAALRDAVEEAVIERCRRQIEDGGRIMAFTKLLQGAIMEVLQSGKGRDCIKEAATSGLLPSRFRDMRALNLILALPSFREMGRHVHVPAQATDRHIQSFSEGIARQLLQAKTYFMVWRAISDEDWDALCNHEEAASIVALPDYPQRPPAFAPNPVEPSAPPVPRFFDRV</sequence>
<reference evidence="2" key="1">
    <citation type="submission" date="2021-01" db="EMBL/GenBank/DDBJ databases">
        <authorList>
            <person name="Corre E."/>
            <person name="Pelletier E."/>
            <person name="Niang G."/>
            <person name="Scheremetjew M."/>
            <person name="Finn R."/>
            <person name="Kale V."/>
            <person name="Holt S."/>
            <person name="Cochrane G."/>
            <person name="Meng A."/>
            <person name="Brown T."/>
            <person name="Cohen L."/>
        </authorList>
    </citation>
    <scope>NUCLEOTIDE SEQUENCE</scope>
    <source>
        <strain evidence="2">CCMP644</strain>
    </source>
</reference>
<name>A0A7S1E066_HEMAN</name>